<dbReference type="EMBL" id="JACHIJ010000004">
    <property type="protein sequence ID" value="MBB5053083.1"/>
    <property type="molecule type" value="Genomic_DNA"/>
</dbReference>
<keyword evidence="2" id="KW-0012">Acyltransferase</keyword>
<proteinExistence type="predicted"/>
<feature type="domain" description="N-acetyltransferase" evidence="1">
    <location>
        <begin position="1"/>
        <end position="154"/>
    </location>
</feature>
<dbReference type="Gene3D" id="3.40.630.30">
    <property type="match status" value="1"/>
</dbReference>
<keyword evidence="2" id="KW-0808">Transferase</keyword>
<comment type="caution">
    <text evidence="2">The sequence shown here is derived from an EMBL/GenBank/DDBJ whole genome shotgun (WGS) entry which is preliminary data.</text>
</comment>
<gene>
    <name evidence="2" type="ORF">HNQ36_003074</name>
</gene>
<protein>
    <submittedName>
        <fullName evidence="2">Putative acetyltransferase</fullName>
        <ecNumber evidence="2">2.3.1.-</ecNumber>
    </submittedName>
</protein>
<accession>A0A840MZ23</accession>
<dbReference type="CDD" id="cd04301">
    <property type="entry name" value="NAT_SF"/>
    <property type="match status" value="1"/>
</dbReference>
<dbReference type="InterPro" id="IPR016181">
    <property type="entry name" value="Acyl_CoA_acyltransferase"/>
</dbReference>
<dbReference type="SUPFAM" id="SSF55729">
    <property type="entry name" value="Acyl-CoA N-acyltransferases (Nat)"/>
    <property type="match status" value="1"/>
</dbReference>
<dbReference type="Proteomes" id="UP000521227">
    <property type="component" value="Unassembled WGS sequence"/>
</dbReference>
<dbReference type="GO" id="GO:0016747">
    <property type="term" value="F:acyltransferase activity, transferring groups other than amino-acyl groups"/>
    <property type="evidence" value="ECO:0007669"/>
    <property type="project" value="InterPro"/>
</dbReference>
<organism evidence="2 3">
    <name type="scientific">Afipia massiliensis</name>
    <dbReference type="NCBI Taxonomy" id="211460"/>
    <lineage>
        <taxon>Bacteria</taxon>
        <taxon>Pseudomonadati</taxon>
        <taxon>Pseudomonadota</taxon>
        <taxon>Alphaproteobacteria</taxon>
        <taxon>Hyphomicrobiales</taxon>
        <taxon>Nitrobacteraceae</taxon>
        <taxon>Afipia</taxon>
    </lineage>
</organism>
<dbReference type="Pfam" id="PF13527">
    <property type="entry name" value="Acetyltransf_9"/>
    <property type="match status" value="1"/>
</dbReference>
<evidence type="ECO:0000313" key="2">
    <source>
        <dbReference type="EMBL" id="MBB5053083.1"/>
    </source>
</evidence>
<dbReference type="RefSeq" id="WP_184086408.1">
    <property type="nucleotide sequence ID" value="NZ_JACHIJ010000004.1"/>
</dbReference>
<dbReference type="InterPro" id="IPR000182">
    <property type="entry name" value="GNAT_dom"/>
</dbReference>
<dbReference type="EC" id="2.3.1.-" evidence="2"/>
<dbReference type="PROSITE" id="PS51186">
    <property type="entry name" value="GNAT"/>
    <property type="match status" value="1"/>
</dbReference>
<dbReference type="AlphaFoldDB" id="A0A840MZ23"/>
<evidence type="ECO:0000313" key="3">
    <source>
        <dbReference type="Proteomes" id="UP000521227"/>
    </source>
</evidence>
<evidence type="ECO:0000259" key="1">
    <source>
        <dbReference type="PROSITE" id="PS51186"/>
    </source>
</evidence>
<sequence>MIVRPETAGDIVAIGNVIRRAFGSRNEACEEANLVEHLRRDNDLVLSLVAEQDGQLVGHVGFSRLWIIQGARRISGISLAPLAVMPDHQRNGVGRMLVEAGHTHLREAGETIVFVLGDPDYYGRFGFSLSAAATFDCQYAGPHFQALRLASSAPDAGSVEYAPAFNDLG</sequence>
<name>A0A840MZ23_9BRAD</name>
<reference evidence="2 3" key="1">
    <citation type="submission" date="2020-08" db="EMBL/GenBank/DDBJ databases">
        <title>Genomic Encyclopedia of Type Strains, Phase IV (KMG-IV): sequencing the most valuable type-strain genomes for metagenomic binning, comparative biology and taxonomic classification.</title>
        <authorList>
            <person name="Goeker M."/>
        </authorList>
    </citation>
    <scope>NUCLEOTIDE SEQUENCE [LARGE SCALE GENOMIC DNA]</scope>
    <source>
        <strain evidence="2 3">DSM 17498</strain>
    </source>
</reference>